<name>A0A4Y7J7R4_PAPSO</name>
<proteinExistence type="inferred from homology"/>
<dbReference type="InterPro" id="IPR032861">
    <property type="entry name" value="TAXi_N"/>
</dbReference>
<feature type="domain" description="Peptidase A1" evidence="2">
    <location>
        <begin position="1"/>
        <end position="248"/>
    </location>
</feature>
<dbReference type="SUPFAM" id="SSF50630">
    <property type="entry name" value="Acid proteases"/>
    <property type="match status" value="1"/>
</dbReference>
<dbReference type="EMBL" id="CM010718">
    <property type="protein sequence ID" value="RZC57174.1"/>
    <property type="molecule type" value="Genomic_DNA"/>
</dbReference>
<evidence type="ECO:0000259" key="2">
    <source>
        <dbReference type="PROSITE" id="PS51767"/>
    </source>
</evidence>
<dbReference type="InterPro" id="IPR032799">
    <property type="entry name" value="TAXi_C"/>
</dbReference>
<dbReference type="AlphaFoldDB" id="A0A4Y7J7R4"/>
<dbReference type="PANTHER" id="PTHR13683">
    <property type="entry name" value="ASPARTYL PROTEASES"/>
    <property type="match status" value="1"/>
</dbReference>
<dbReference type="Gene3D" id="2.40.70.10">
    <property type="entry name" value="Acid Proteases"/>
    <property type="match status" value="2"/>
</dbReference>
<reference evidence="3 4" key="1">
    <citation type="journal article" date="2018" name="Science">
        <title>The opium poppy genome and morphinan production.</title>
        <authorList>
            <person name="Guo L."/>
            <person name="Winzer T."/>
            <person name="Yang X."/>
            <person name="Li Y."/>
            <person name="Ning Z."/>
            <person name="He Z."/>
            <person name="Teodor R."/>
            <person name="Lu Y."/>
            <person name="Bowser T.A."/>
            <person name="Graham I.A."/>
            <person name="Ye K."/>
        </authorList>
    </citation>
    <scope>NUCLEOTIDE SEQUENCE [LARGE SCALE GENOMIC DNA]</scope>
    <source>
        <strain evidence="4">cv. HN1</strain>
        <tissue evidence="3">Leaves</tissue>
    </source>
</reference>
<comment type="similarity">
    <text evidence="1">Belongs to the peptidase A1 family.</text>
</comment>
<dbReference type="InterPro" id="IPR001461">
    <property type="entry name" value="Aspartic_peptidase_A1"/>
</dbReference>
<dbReference type="Pfam" id="PF14543">
    <property type="entry name" value="TAXi_N"/>
    <property type="match status" value="1"/>
</dbReference>
<dbReference type="InterPro" id="IPR021109">
    <property type="entry name" value="Peptidase_aspartic_dom_sf"/>
</dbReference>
<evidence type="ECO:0000313" key="3">
    <source>
        <dbReference type="EMBL" id="RZC57174.1"/>
    </source>
</evidence>
<keyword evidence="4" id="KW-1185">Reference proteome</keyword>
<sequence>MTLKMYDPKNSSTADLVPCSGGFCTDNYKSPIPGCSSGDVFGYGLKYGDGSGSDGYFVNDVIGYDQVSGNLGIQVLYLGSCATQQTGNLASSTGALDGLIGFGASDESMLSQLASSGKVKKKFAHCLDGKNGGGIFAMGDVVQPTPKSTPLVNMESVQVGNKVLDIPKQVFEAGNTTGTIIDSGTTLAYLSGEIFNPLRQTVTILTNVMDVKWSRRGGDDVRNDIGKESNFQDNINEIKATPNGEIPG</sequence>
<dbReference type="Proteomes" id="UP000316621">
    <property type="component" value="Chromosome 4"/>
</dbReference>
<evidence type="ECO:0000256" key="1">
    <source>
        <dbReference type="ARBA" id="ARBA00007447"/>
    </source>
</evidence>
<protein>
    <recommendedName>
        <fullName evidence="2">Peptidase A1 domain-containing protein</fullName>
    </recommendedName>
</protein>
<dbReference type="PANTHER" id="PTHR13683:SF768">
    <property type="entry name" value="EUKARYOTIC ASPARTYL PROTEASE FAMILY PROTEIN"/>
    <property type="match status" value="1"/>
</dbReference>
<dbReference type="InterPro" id="IPR033121">
    <property type="entry name" value="PEPTIDASE_A1"/>
</dbReference>
<organism evidence="3 4">
    <name type="scientific">Papaver somniferum</name>
    <name type="common">Opium poppy</name>
    <dbReference type="NCBI Taxonomy" id="3469"/>
    <lineage>
        <taxon>Eukaryota</taxon>
        <taxon>Viridiplantae</taxon>
        <taxon>Streptophyta</taxon>
        <taxon>Embryophyta</taxon>
        <taxon>Tracheophyta</taxon>
        <taxon>Spermatophyta</taxon>
        <taxon>Magnoliopsida</taxon>
        <taxon>Ranunculales</taxon>
        <taxon>Papaveraceae</taxon>
        <taxon>Papaveroideae</taxon>
        <taxon>Papaver</taxon>
    </lineage>
</organism>
<evidence type="ECO:0000313" key="4">
    <source>
        <dbReference type="Proteomes" id="UP000316621"/>
    </source>
</evidence>
<dbReference type="Gramene" id="RZC57174">
    <property type="protein sequence ID" value="RZC57174"/>
    <property type="gene ID" value="C5167_004477"/>
</dbReference>
<dbReference type="GO" id="GO:0004190">
    <property type="term" value="F:aspartic-type endopeptidase activity"/>
    <property type="evidence" value="ECO:0007669"/>
    <property type="project" value="InterPro"/>
</dbReference>
<dbReference type="Pfam" id="PF14541">
    <property type="entry name" value="TAXi_C"/>
    <property type="match status" value="1"/>
</dbReference>
<dbReference type="GO" id="GO:0006508">
    <property type="term" value="P:proteolysis"/>
    <property type="evidence" value="ECO:0007669"/>
    <property type="project" value="InterPro"/>
</dbReference>
<dbReference type="PROSITE" id="PS51767">
    <property type="entry name" value="PEPTIDASE_A1"/>
    <property type="match status" value="1"/>
</dbReference>
<gene>
    <name evidence="3" type="ORF">C5167_004477</name>
</gene>
<accession>A0A4Y7J7R4</accession>